<feature type="chain" id="PRO_5013071533" evidence="3">
    <location>
        <begin position="23"/>
        <end position="410"/>
    </location>
</feature>
<dbReference type="InterPro" id="IPR058792">
    <property type="entry name" value="Beta-barrel_RND_2"/>
</dbReference>
<gene>
    <name evidence="9" type="ORF">SAMN04488524_0631</name>
</gene>
<dbReference type="Pfam" id="PF19335">
    <property type="entry name" value="HMBD"/>
    <property type="match status" value="1"/>
</dbReference>
<keyword evidence="3" id="KW-0732">Signal</keyword>
<dbReference type="FunFam" id="2.40.420.20:FF:000006">
    <property type="entry name" value="RND family efflux transporter MFP subunit"/>
    <property type="match status" value="1"/>
</dbReference>
<evidence type="ECO:0000256" key="3">
    <source>
        <dbReference type="SAM" id="SignalP"/>
    </source>
</evidence>
<dbReference type="GO" id="GO:0022857">
    <property type="term" value="F:transmembrane transporter activity"/>
    <property type="evidence" value="ECO:0007669"/>
    <property type="project" value="InterPro"/>
</dbReference>
<dbReference type="InterPro" id="IPR045800">
    <property type="entry name" value="HMBD"/>
</dbReference>
<feature type="domain" description="CusB-like barrel-sandwich hybrid" evidence="6">
    <location>
        <begin position="119"/>
        <end position="241"/>
    </location>
</feature>
<dbReference type="PANTHER" id="PTHR30097">
    <property type="entry name" value="CATION EFFLUX SYSTEM PROTEIN CUSB"/>
    <property type="match status" value="1"/>
</dbReference>
<dbReference type="GO" id="GO:0060003">
    <property type="term" value="P:copper ion export"/>
    <property type="evidence" value="ECO:0007669"/>
    <property type="project" value="TreeGrafter"/>
</dbReference>
<proteinExistence type="inferred from homology"/>
<dbReference type="SUPFAM" id="SSF111369">
    <property type="entry name" value="HlyD-like secretion proteins"/>
    <property type="match status" value="1"/>
</dbReference>
<dbReference type="Pfam" id="PF25954">
    <property type="entry name" value="Beta-barrel_RND_2"/>
    <property type="match status" value="1"/>
</dbReference>
<dbReference type="GO" id="GO:0016020">
    <property type="term" value="C:membrane"/>
    <property type="evidence" value="ECO:0007669"/>
    <property type="project" value="InterPro"/>
</dbReference>
<dbReference type="InterPro" id="IPR058627">
    <property type="entry name" value="MdtA-like_C"/>
</dbReference>
<sequence length="410" mass="44880">MERKIFIKNIALMALLPSTFIAACSSGKKPEAAGEAKEKTQTFTCPMHPQVIKNEMGTCPICGMDLVPFEKNSNDKALKVDEKRQALANITTLAVGDASLSVAKQLNGRLVVNPEQSSYISSRIAGRIEQLYVRETGIKVAKGQPLYKLYSEQLATLQQEYLMALAQEKQFKGDKIEQQIVASARQKLRLYGQSDSQIAQLAKTQKKDPFVLFYAPEGGVVAEVSVTQGQYVTEGSPVIRLEGYGQLWVEADVYPAEAKNVKQGQRVKVVVAGWEDQPQEMSVAFITPVLGAGSQLTQIRGSIPNPGNKWQPGMQANVFLPTGNSSKALSLPVDAVIRDGKGMHVWIKSGKDTFEPRLVKTGQESNNQVEITEGLKNGDRVVVTGAYLLYSEYVLKKGKNPAEGLKMQSN</sequence>
<dbReference type="STRING" id="151894.SAMN04488524_0631"/>
<evidence type="ECO:0000313" key="10">
    <source>
        <dbReference type="Proteomes" id="UP000192756"/>
    </source>
</evidence>
<dbReference type="GO" id="GO:0030288">
    <property type="term" value="C:outer membrane-bounded periplasmic space"/>
    <property type="evidence" value="ECO:0007669"/>
    <property type="project" value="TreeGrafter"/>
</dbReference>
<reference evidence="10" key="1">
    <citation type="submission" date="2017-04" db="EMBL/GenBank/DDBJ databases">
        <authorList>
            <person name="Varghese N."/>
            <person name="Submissions S."/>
        </authorList>
    </citation>
    <scope>NUCLEOTIDE SEQUENCE [LARGE SCALE GENOMIC DNA]</scope>
    <source>
        <strain evidence="10">DSM 12126</strain>
    </source>
</reference>
<feature type="domain" description="CusB-like beta-barrel" evidence="7">
    <location>
        <begin position="246"/>
        <end position="320"/>
    </location>
</feature>
<feature type="signal peptide" evidence="3">
    <location>
        <begin position="1"/>
        <end position="22"/>
    </location>
</feature>
<dbReference type="AlphaFoldDB" id="A0A1W1ZDW4"/>
<dbReference type="InterPro" id="IPR051909">
    <property type="entry name" value="MFP_Cation_Efflux"/>
</dbReference>
<evidence type="ECO:0000256" key="2">
    <source>
        <dbReference type="ARBA" id="ARBA00022448"/>
    </source>
</evidence>
<dbReference type="PROSITE" id="PS51257">
    <property type="entry name" value="PROKAR_LIPOPROTEIN"/>
    <property type="match status" value="1"/>
</dbReference>
<dbReference type="RefSeq" id="WP_084236949.1">
    <property type="nucleotide sequence ID" value="NZ_FWXT01000001.1"/>
</dbReference>
<dbReference type="EMBL" id="FWXT01000001">
    <property type="protein sequence ID" value="SMC46556.1"/>
    <property type="molecule type" value="Genomic_DNA"/>
</dbReference>
<dbReference type="InterPro" id="IPR058790">
    <property type="entry name" value="BSH_CusB"/>
</dbReference>
<dbReference type="InterPro" id="IPR058791">
    <property type="entry name" value="3HB_CusB"/>
</dbReference>
<dbReference type="OrthoDB" id="9806939at2"/>
<keyword evidence="10" id="KW-1185">Reference proteome</keyword>
<dbReference type="GO" id="GO:0046914">
    <property type="term" value="F:transition metal ion binding"/>
    <property type="evidence" value="ECO:0007669"/>
    <property type="project" value="TreeGrafter"/>
</dbReference>
<evidence type="ECO:0000259" key="8">
    <source>
        <dbReference type="Pfam" id="PF25967"/>
    </source>
</evidence>
<evidence type="ECO:0000259" key="7">
    <source>
        <dbReference type="Pfam" id="PF25954"/>
    </source>
</evidence>
<accession>A0A1W1ZDW4</accession>
<dbReference type="Gene3D" id="2.40.420.20">
    <property type="match status" value="1"/>
</dbReference>
<comment type="similarity">
    <text evidence="1">Belongs to the membrane fusion protein (MFP) (TC 8.A.1) family.</text>
</comment>
<evidence type="ECO:0000259" key="6">
    <source>
        <dbReference type="Pfam" id="PF25919"/>
    </source>
</evidence>
<dbReference type="PANTHER" id="PTHR30097:SF15">
    <property type="entry name" value="CATION EFFLUX SYSTEM PROTEIN CUSB"/>
    <property type="match status" value="1"/>
</dbReference>
<evidence type="ECO:0000256" key="1">
    <source>
        <dbReference type="ARBA" id="ARBA00009477"/>
    </source>
</evidence>
<evidence type="ECO:0000313" key="9">
    <source>
        <dbReference type="EMBL" id="SMC46556.1"/>
    </source>
</evidence>
<keyword evidence="2" id="KW-0813">Transport</keyword>
<feature type="domain" description="CusB-like three alpha-helical bundle" evidence="5">
    <location>
        <begin position="154"/>
        <end position="206"/>
    </location>
</feature>
<dbReference type="NCBIfam" id="TIGR01730">
    <property type="entry name" value="RND_mfp"/>
    <property type="match status" value="1"/>
</dbReference>
<dbReference type="Pfam" id="PF25967">
    <property type="entry name" value="RND-MFP_C"/>
    <property type="match status" value="1"/>
</dbReference>
<name>A0A1W1ZDW4_9SPHI</name>
<dbReference type="Pfam" id="PF25869">
    <property type="entry name" value="3HB_CusB"/>
    <property type="match status" value="1"/>
</dbReference>
<feature type="domain" description="Heavy metal binding" evidence="4">
    <location>
        <begin position="43"/>
        <end position="68"/>
    </location>
</feature>
<evidence type="ECO:0000259" key="5">
    <source>
        <dbReference type="Pfam" id="PF25869"/>
    </source>
</evidence>
<feature type="domain" description="Multidrug resistance protein MdtA-like C-terminal permuted SH3" evidence="8">
    <location>
        <begin position="328"/>
        <end position="386"/>
    </location>
</feature>
<organism evidence="9 10">
    <name type="scientific">Pedobacter africanus</name>
    <dbReference type="NCBI Taxonomy" id="151894"/>
    <lineage>
        <taxon>Bacteria</taxon>
        <taxon>Pseudomonadati</taxon>
        <taxon>Bacteroidota</taxon>
        <taxon>Sphingobacteriia</taxon>
        <taxon>Sphingobacteriales</taxon>
        <taxon>Sphingobacteriaceae</taxon>
        <taxon>Pedobacter</taxon>
    </lineage>
</organism>
<evidence type="ECO:0000259" key="4">
    <source>
        <dbReference type="Pfam" id="PF19335"/>
    </source>
</evidence>
<dbReference type="Proteomes" id="UP000192756">
    <property type="component" value="Unassembled WGS sequence"/>
</dbReference>
<dbReference type="Pfam" id="PF25919">
    <property type="entry name" value="BSH_CusB"/>
    <property type="match status" value="1"/>
</dbReference>
<protein>
    <submittedName>
        <fullName evidence="9">Membrane fusion protein, Cu(I)/Ag(I) efflux system</fullName>
    </submittedName>
</protein>
<dbReference type="Gene3D" id="2.40.50.100">
    <property type="match status" value="1"/>
</dbReference>
<dbReference type="InterPro" id="IPR006143">
    <property type="entry name" value="RND_pump_MFP"/>
</dbReference>
<dbReference type="GO" id="GO:0015679">
    <property type="term" value="P:plasma membrane copper ion transport"/>
    <property type="evidence" value="ECO:0007669"/>
    <property type="project" value="TreeGrafter"/>
</dbReference>
<dbReference type="Gene3D" id="2.40.30.170">
    <property type="match status" value="1"/>
</dbReference>